<dbReference type="Pfam" id="PF19291">
    <property type="entry name" value="TREH_N"/>
    <property type="match status" value="1"/>
</dbReference>
<dbReference type="OrthoDB" id="3902805at2"/>
<feature type="domain" description="Trehalase-like N-terminal" evidence="2">
    <location>
        <begin position="17"/>
        <end position="141"/>
    </location>
</feature>
<reference evidence="4" key="1">
    <citation type="journal article" date="2011" name="J. Bacteriol.">
        <title>Genome sequences of eight morphologically diverse alphaproteobacteria.</title>
        <authorList>
            <consortium name="US DOE Joint Genome Institute"/>
            <person name="Brown P.J."/>
            <person name="Kysela D.T."/>
            <person name="Buechlein A."/>
            <person name="Hemmerich C."/>
            <person name="Brun Y.V."/>
        </authorList>
    </citation>
    <scope>NUCLEOTIDE SEQUENCE [LARGE SCALE GENOMIC DNA]</scope>
    <source>
        <strain evidence="4">ATCC 51888 / DSM 1869 / NCIB 11706 / TK 0415</strain>
    </source>
</reference>
<dbReference type="GO" id="GO:0005975">
    <property type="term" value="P:carbohydrate metabolic process"/>
    <property type="evidence" value="ECO:0007669"/>
    <property type="project" value="InterPro"/>
</dbReference>
<dbReference type="HOGENOM" id="CLU_010399_3_1_5"/>
<keyword evidence="3" id="KW-0378">Hydrolase</keyword>
<dbReference type="InterPro" id="IPR012341">
    <property type="entry name" value="6hp_glycosidase-like_sf"/>
</dbReference>
<dbReference type="RefSeq" id="WP_013215390.1">
    <property type="nucleotide sequence ID" value="NC_014313.1"/>
</dbReference>
<keyword evidence="4" id="KW-1185">Reference proteome</keyword>
<accession>D8JX39</accession>
<dbReference type="EMBL" id="CP002083">
    <property type="protein sequence ID" value="ADJ23175.1"/>
    <property type="molecule type" value="Genomic_DNA"/>
</dbReference>
<evidence type="ECO:0000259" key="2">
    <source>
        <dbReference type="Pfam" id="PF19291"/>
    </source>
</evidence>
<dbReference type="Pfam" id="PF00723">
    <property type="entry name" value="Glyco_hydro_15"/>
    <property type="match status" value="1"/>
</dbReference>
<dbReference type="CAZy" id="GH15">
    <property type="family name" value="Glycoside Hydrolase Family 15"/>
</dbReference>
<evidence type="ECO:0000259" key="1">
    <source>
        <dbReference type="Pfam" id="PF00723"/>
    </source>
</evidence>
<name>D8JX39_HYPDA</name>
<evidence type="ECO:0000313" key="3">
    <source>
        <dbReference type="EMBL" id="ADJ23175.1"/>
    </source>
</evidence>
<dbReference type="GO" id="GO:0004553">
    <property type="term" value="F:hydrolase activity, hydrolyzing O-glycosyl compounds"/>
    <property type="evidence" value="ECO:0007669"/>
    <property type="project" value="TreeGrafter"/>
</dbReference>
<dbReference type="SUPFAM" id="SSF48208">
    <property type="entry name" value="Six-hairpin glycosidases"/>
    <property type="match status" value="1"/>
</dbReference>
<organism evidence="3 4">
    <name type="scientific">Hyphomicrobium denitrificans (strain ATCC 51888 / DSM 1869 / NCIMB 11706 / TK 0415)</name>
    <dbReference type="NCBI Taxonomy" id="582899"/>
    <lineage>
        <taxon>Bacteria</taxon>
        <taxon>Pseudomonadati</taxon>
        <taxon>Pseudomonadota</taxon>
        <taxon>Alphaproteobacteria</taxon>
        <taxon>Hyphomicrobiales</taxon>
        <taxon>Hyphomicrobiaceae</taxon>
        <taxon>Hyphomicrobium</taxon>
    </lineage>
</organism>
<proteinExistence type="predicted"/>
<dbReference type="eggNOG" id="COG3387">
    <property type="taxonomic scope" value="Bacteria"/>
</dbReference>
<sequence>MTLKSASTYRSSLDVAAIGNGRIAALIEPGGRIVWWCFPRLDGDPVFCRLLSGNEEKGFCDIQLEGQISATSSYVRNTCILETILVASNGARVKITDFAPRFVRFGRSFHPTQLVRRIEPLNGLPRIVCRIRPTFGYGESAASAAQGSNHVRYSSPGSTAIRVTTDLAVSYIVHETPFALTHPITLVLGSDEPIESSVDAISREFLDQTRDYWVQWVRGLAIAYEWQPDVIRAAISLKLCTFEETGAITAALTTSIPEAPNTPRTWDYRFCWLRDAYFVIRALNRLGATQSMENYLGYITTIIADAESPLKPLYGIVHNDTIEERVAPGLQGFLGMGPVRVGNLASKQLQHDAYGSVILGAAQMFIDQRLPRMGDASLFRELEHLGQQARRLYLQPDAGIWEYRGRERIHTHSATMCWVACDRLARIASLLGLHERAVYWKQSADKIRSEILTRAWSEKRGAFTGAFDNNELDASVLLLAELGLVAPNDPRFVKTCETIGRELMRNGLMLRYAAEDDFGLPESAFLACQFWYIDALASIGRTEDARDLFGELLGHRNAFGMLSEDLHPTTGQLWGNVPQTYSMAGLINSAMNLSRRWDDAWAPPPHAAQLESVESTTSLAETLQRRA</sequence>
<dbReference type="Gene3D" id="1.50.10.10">
    <property type="match status" value="1"/>
</dbReference>
<dbReference type="PANTHER" id="PTHR31616:SF0">
    <property type="entry name" value="GLUCAN 1,4-ALPHA-GLUCOSIDASE"/>
    <property type="match status" value="1"/>
</dbReference>
<dbReference type="STRING" id="582899.Hden_1363"/>
<dbReference type="AlphaFoldDB" id="D8JX39"/>
<gene>
    <name evidence="3" type="ordered locus">Hden_1363</name>
</gene>
<dbReference type="InterPro" id="IPR011613">
    <property type="entry name" value="GH15-like"/>
</dbReference>
<dbReference type="Proteomes" id="UP000002033">
    <property type="component" value="Chromosome"/>
</dbReference>
<dbReference type="PANTHER" id="PTHR31616">
    <property type="entry name" value="TREHALASE"/>
    <property type="match status" value="1"/>
</dbReference>
<dbReference type="KEGG" id="hdn:Hden_1363"/>
<protein>
    <submittedName>
        <fullName evidence="3">Glycoside hydrolase 15-related protein</fullName>
    </submittedName>
</protein>
<feature type="domain" description="GH15-like" evidence="1">
    <location>
        <begin position="231"/>
        <end position="589"/>
    </location>
</feature>
<dbReference type="InterPro" id="IPR008928">
    <property type="entry name" value="6-hairpin_glycosidase_sf"/>
</dbReference>
<dbReference type="InterPro" id="IPR045582">
    <property type="entry name" value="Trehalase-like_N"/>
</dbReference>
<evidence type="ECO:0000313" key="4">
    <source>
        <dbReference type="Proteomes" id="UP000002033"/>
    </source>
</evidence>